<feature type="compositionally biased region" description="Low complexity" evidence="2">
    <location>
        <begin position="328"/>
        <end position="343"/>
    </location>
</feature>
<protein>
    <submittedName>
        <fullName evidence="4">Fbox domain containing protein</fullName>
    </submittedName>
</protein>
<dbReference type="SMART" id="SM00256">
    <property type="entry name" value="FBOX"/>
    <property type="match status" value="1"/>
</dbReference>
<feature type="region of interest" description="Disordered" evidence="2">
    <location>
        <begin position="320"/>
        <end position="373"/>
    </location>
</feature>
<accession>L8GXF0</accession>
<dbReference type="PANTHER" id="PTHR46731:SF1">
    <property type="entry name" value="F-BOX ONLY PROTEIN 15"/>
    <property type="match status" value="1"/>
</dbReference>
<keyword evidence="1" id="KW-0175">Coiled coil</keyword>
<organism evidence="4 5">
    <name type="scientific">Acanthamoeba castellanii (strain ATCC 30010 / Neff)</name>
    <dbReference type="NCBI Taxonomy" id="1257118"/>
    <lineage>
        <taxon>Eukaryota</taxon>
        <taxon>Amoebozoa</taxon>
        <taxon>Discosea</taxon>
        <taxon>Longamoebia</taxon>
        <taxon>Centramoebida</taxon>
        <taxon>Acanthamoebidae</taxon>
        <taxon>Acanthamoeba</taxon>
    </lineage>
</organism>
<dbReference type="PANTHER" id="PTHR46731">
    <property type="entry name" value="F-BOX ONLY PROTEIN 15"/>
    <property type="match status" value="1"/>
</dbReference>
<evidence type="ECO:0000256" key="2">
    <source>
        <dbReference type="SAM" id="MobiDB-lite"/>
    </source>
</evidence>
<evidence type="ECO:0000313" key="4">
    <source>
        <dbReference type="EMBL" id="ELR17602.1"/>
    </source>
</evidence>
<dbReference type="CDD" id="cd22117">
    <property type="entry name" value="F-box_FBXL4"/>
    <property type="match status" value="1"/>
</dbReference>
<dbReference type="Proteomes" id="UP000011083">
    <property type="component" value="Unassembled WGS sequence"/>
</dbReference>
<dbReference type="Pfam" id="PF12937">
    <property type="entry name" value="F-box-like"/>
    <property type="match status" value="1"/>
</dbReference>
<sequence>MEARRIDCDEEGKRDELHGEYLLLQDEEEASRLADELAPDDCEIMMQSRSALLQGLYLALPPSSPDATTTFDNLPEEVIATIFAFLDRGSLLRAAATCHRWNRIASDDALWRPLYFLPKHQHNNTADVDVEAGDAQHEQLMPHTSPSSLQPFFLHAPTHSWRAAEAWQRARDDQWRALVADRDREAEALHARLQRAEEDVYALTVCCEGLEAEQALRFEAELALRGARAELEDTSYELMGRTHRLEEKTEEAARLARALVVAEKGREEEKRRADALEREARALRERCETAERSLDLAAQRWVKEKKTREELLDLLGREQPLLSRHGPGKSAAAAGRAINGATAPQHGNPATLASSTSPPKASLFPKGQTKCNF</sequence>
<dbReference type="Gene3D" id="1.20.1280.50">
    <property type="match status" value="1"/>
</dbReference>
<dbReference type="EMBL" id="KB007974">
    <property type="protein sequence ID" value="ELR17602.1"/>
    <property type="molecule type" value="Genomic_DNA"/>
</dbReference>
<keyword evidence="5" id="KW-1185">Reference proteome</keyword>
<evidence type="ECO:0000259" key="3">
    <source>
        <dbReference type="PROSITE" id="PS50181"/>
    </source>
</evidence>
<dbReference type="GeneID" id="14917806"/>
<dbReference type="GO" id="GO:0019005">
    <property type="term" value="C:SCF ubiquitin ligase complex"/>
    <property type="evidence" value="ECO:0007669"/>
    <property type="project" value="TreeGrafter"/>
</dbReference>
<proteinExistence type="predicted"/>
<dbReference type="InterPro" id="IPR001810">
    <property type="entry name" value="F-box_dom"/>
</dbReference>
<feature type="domain" description="F-box" evidence="3">
    <location>
        <begin position="68"/>
        <end position="114"/>
    </location>
</feature>
<reference evidence="4 5" key="1">
    <citation type="journal article" date="2013" name="Genome Biol.">
        <title>Genome of Acanthamoeba castellanii highlights extensive lateral gene transfer and early evolution of tyrosine kinase signaling.</title>
        <authorList>
            <person name="Clarke M."/>
            <person name="Lohan A.J."/>
            <person name="Liu B."/>
            <person name="Lagkouvardos I."/>
            <person name="Roy S."/>
            <person name="Zafar N."/>
            <person name="Bertelli C."/>
            <person name="Schilde C."/>
            <person name="Kianianmomeni A."/>
            <person name="Burglin T.R."/>
            <person name="Frech C."/>
            <person name="Turcotte B."/>
            <person name="Kopec K.O."/>
            <person name="Synnott J.M."/>
            <person name="Choo C."/>
            <person name="Paponov I."/>
            <person name="Finkler A."/>
            <person name="Soon Heng Tan C."/>
            <person name="Hutchins A.P."/>
            <person name="Weinmeier T."/>
            <person name="Rattei T."/>
            <person name="Chu J.S."/>
            <person name="Gimenez G."/>
            <person name="Irimia M."/>
            <person name="Rigden D.J."/>
            <person name="Fitzpatrick D.A."/>
            <person name="Lorenzo-Morales J."/>
            <person name="Bateman A."/>
            <person name="Chiu C.H."/>
            <person name="Tang P."/>
            <person name="Hegemann P."/>
            <person name="Fromm H."/>
            <person name="Raoult D."/>
            <person name="Greub G."/>
            <person name="Miranda-Saavedra D."/>
            <person name="Chen N."/>
            <person name="Nash P."/>
            <person name="Ginger M.L."/>
            <person name="Horn M."/>
            <person name="Schaap P."/>
            <person name="Caler L."/>
            <person name="Loftus B."/>
        </authorList>
    </citation>
    <scope>NUCLEOTIDE SEQUENCE [LARGE SCALE GENOMIC DNA]</scope>
    <source>
        <strain evidence="4 5">Neff</strain>
    </source>
</reference>
<feature type="coiled-coil region" evidence="1">
    <location>
        <begin position="259"/>
        <end position="300"/>
    </location>
</feature>
<evidence type="ECO:0000256" key="1">
    <source>
        <dbReference type="SAM" id="Coils"/>
    </source>
</evidence>
<dbReference type="OrthoDB" id="10257471at2759"/>
<gene>
    <name evidence="4" type="ORF">ACA1_063660</name>
</gene>
<dbReference type="KEGG" id="acan:ACA1_063660"/>
<dbReference type="SUPFAM" id="SSF81383">
    <property type="entry name" value="F-box domain"/>
    <property type="match status" value="1"/>
</dbReference>
<dbReference type="InterPro" id="IPR036047">
    <property type="entry name" value="F-box-like_dom_sf"/>
</dbReference>
<dbReference type="RefSeq" id="XP_004339615.1">
    <property type="nucleotide sequence ID" value="XM_004339567.1"/>
</dbReference>
<name>L8GXF0_ACACF</name>
<dbReference type="VEuPathDB" id="AmoebaDB:ACA1_063660"/>
<dbReference type="AlphaFoldDB" id="L8GXF0"/>
<evidence type="ECO:0000313" key="5">
    <source>
        <dbReference type="Proteomes" id="UP000011083"/>
    </source>
</evidence>
<dbReference type="PROSITE" id="PS50181">
    <property type="entry name" value="FBOX"/>
    <property type="match status" value="1"/>
</dbReference>